<evidence type="ECO:0000313" key="4">
    <source>
        <dbReference type="EMBL" id="SLM86453.1"/>
    </source>
</evidence>
<gene>
    <name evidence="4" type="ORF">FM121_10200</name>
</gene>
<keyword evidence="1 4" id="KW-0560">Oxidoreductase</keyword>
<dbReference type="Proteomes" id="UP000195918">
    <property type="component" value="Unassembled WGS sequence"/>
</dbReference>
<dbReference type="RefSeq" id="WP_086952081.1">
    <property type="nucleotide sequence ID" value="NZ_FWFD01000015.1"/>
</dbReference>
<organism evidence="4 5">
    <name type="scientific">Vagococcus fluvialis bH819</name>
    <dbReference type="NCBI Taxonomy" id="1255619"/>
    <lineage>
        <taxon>Bacteria</taxon>
        <taxon>Bacillati</taxon>
        <taxon>Bacillota</taxon>
        <taxon>Bacilli</taxon>
        <taxon>Lactobacillales</taxon>
        <taxon>Enterococcaceae</taxon>
        <taxon>Vagococcus</taxon>
    </lineage>
</organism>
<dbReference type="EC" id="1.1.1.1" evidence="4"/>
<keyword evidence="5" id="KW-1185">Reference proteome</keyword>
<dbReference type="Gene3D" id="1.20.1090.10">
    <property type="entry name" value="Dehydroquinate synthase-like - alpha domain"/>
    <property type="match status" value="1"/>
</dbReference>
<protein>
    <submittedName>
        <fullName evidence="4">Alcohol dehydrogenase</fullName>
        <ecNumber evidence="4">1.1.1.1</ecNumber>
    </submittedName>
</protein>
<dbReference type="PROSITE" id="PS00060">
    <property type="entry name" value="ADH_IRON_2"/>
    <property type="match status" value="1"/>
</dbReference>
<dbReference type="InterPro" id="IPR018211">
    <property type="entry name" value="ADH_Fe_CS"/>
</dbReference>
<dbReference type="Gene3D" id="3.40.50.1970">
    <property type="match status" value="1"/>
</dbReference>
<dbReference type="SUPFAM" id="SSF56796">
    <property type="entry name" value="Dehydroquinate synthase-like"/>
    <property type="match status" value="1"/>
</dbReference>
<dbReference type="AlphaFoldDB" id="A0A1X6WQ35"/>
<dbReference type="PANTHER" id="PTHR11496">
    <property type="entry name" value="ALCOHOL DEHYDROGENASE"/>
    <property type="match status" value="1"/>
</dbReference>
<dbReference type="FunFam" id="3.40.50.1970:FF:000003">
    <property type="entry name" value="Alcohol dehydrogenase, iron-containing"/>
    <property type="match status" value="1"/>
</dbReference>
<sequence length="372" mass="40383">MNQFIIPTKIYSGVDSLDILQQLTNQRILMVCDSFLPDTDSLKRIQQKISNSNAVEIFSDVKPDPPLDNIMSGVQSYQAFRPTVMIGIGGGSAIDTAKAIRYFAEKLTDELIKSFIAIPTTSGTGSEVTNTAVVSDTKNGVKFPIIMDHLTPDIALLDPALVVSAPKSVTAYSGLDVLTHALEALVAKNSDLFTDALAEKAIEVISNDLTSAYANGNDIEIRQKIHEASCEAGLAFNMAGLGICHSLAHQLGAKFHVPHGLANAMLLPYIIAFNGKDPQVAEKYALAIKKSGIGSASLSNQMQIKRMEKHIFKMMKEMNCPKTLVEFGISEKEILTNLDWIVAHAKEDGTFPGNPIVPSDNELKELVKKIIK</sequence>
<evidence type="ECO:0000259" key="3">
    <source>
        <dbReference type="Pfam" id="PF25137"/>
    </source>
</evidence>
<feature type="domain" description="Alcohol dehydrogenase iron-type/glycerol dehydrogenase GldA" evidence="2">
    <location>
        <begin position="7"/>
        <end position="159"/>
    </location>
</feature>
<evidence type="ECO:0000256" key="1">
    <source>
        <dbReference type="ARBA" id="ARBA00023002"/>
    </source>
</evidence>
<dbReference type="GO" id="GO:0004022">
    <property type="term" value="F:alcohol dehydrogenase (NAD+) activity"/>
    <property type="evidence" value="ECO:0007669"/>
    <property type="project" value="UniProtKB-EC"/>
</dbReference>
<proteinExistence type="predicted"/>
<accession>A0A1X6WQ35</accession>
<evidence type="ECO:0000259" key="2">
    <source>
        <dbReference type="Pfam" id="PF00465"/>
    </source>
</evidence>
<dbReference type="InterPro" id="IPR001670">
    <property type="entry name" value="ADH_Fe/GldA"/>
</dbReference>
<dbReference type="EMBL" id="FWFD01000015">
    <property type="protein sequence ID" value="SLM86453.1"/>
    <property type="molecule type" value="Genomic_DNA"/>
</dbReference>
<feature type="domain" description="Fe-containing alcohol dehydrogenase-like C-terminal" evidence="3">
    <location>
        <begin position="170"/>
        <end position="370"/>
    </location>
</feature>
<dbReference type="FunFam" id="1.20.1090.10:FF:000001">
    <property type="entry name" value="Aldehyde-alcohol dehydrogenase"/>
    <property type="match status" value="1"/>
</dbReference>
<dbReference type="InterPro" id="IPR056798">
    <property type="entry name" value="ADH_Fe_C"/>
</dbReference>
<dbReference type="OrthoDB" id="9815791at2"/>
<name>A0A1X6WQ35_9ENTE</name>
<dbReference type="InterPro" id="IPR039697">
    <property type="entry name" value="Alcohol_dehydrogenase_Fe"/>
</dbReference>
<reference evidence="5" key="1">
    <citation type="submission" date="2017-02" db="EMBL/GenBank/DDBJ databases">
        <authorList>
            <person name="Dridi B."/>
        </authorList>
    </citation>
    <scope>NUCLEOTIDE SEQUENCE [LARGE SCALE GENOMIC DNA]</scope>
    <source>
        <strain evidence="5">bH819</strain>
    </source>
</reference>
<evidence type="ECO:0000313" key="5">
    <source>
        <dbReference type="Proteomes" id="UP000195918"/>
    </source>
</evidence>
<dbReference type="CDD" id="cd08180">
    <property type="entry name" value="PDD"/>
    <property type="match status" value="1"/>
</dbReference>
<dbReference type="PROSITE" id="PS00913">
    <property type="entry name" value="ADH_IRON_1"/>
    <property type="match status" value="1"/>
</dbReference>
<dbReference type="GO" id="GO:0046872">
    <property type="term" value="F:metal ion binding"/>
    <property type="evidence" value="ECO:0007669"/>
    <property type="project" value="InterPro"/>
</dbReference>
<dbReference type="Pfam" id="PF25137">
    <property type="entry name" value="ADH_Fe_C"/>
    <property type="match status" value="1"/>
</dbReference>
<dbReference type="PANTHER" id="PTHR11496:SF83">
    <property type="entry name" value="HYDROXYACID-OXOACID TRANSHYDROGENASE, MITOCHONDRIAL"/>
    <property type="match status" value="1"/>
</dbReference>
<dbReference type="Pfam" id="PF00465">
    <property type="entry name" value="Fe-ADH"/>
    <property type="match status" value="1"/>
</dbReference>